<dbReference type="SUPFAM" id="SSF101262">
    <property type="entry name" value="Methenyltetrahydrofolate cyclohydrolase-like"/>
    <property type="match status" value="1"/>
</dbReference>
<proteinExistence type="predicted"/>
<name>A8MLP8_ALKOO</name>
<dbReference type="Gene3D" id="1.20.120.680">
    <property type="entry name" value="Formiminotetrahydrofolate cyclodeaminase monomer, up-and-down helical bundle"/>
    <property type="match status" value="1"/>
</dbReference>
<accession>A8MLP8</accession>
<keyword evidence="3" id="KW-1185">Reference proteome</keyword>
<dbReference type="Pfam" id="PF04961">
    <property type="entry name" value="FTCD_C"/>
    <property type="match status" value="1"/>
</dbReference>
<dbReference type="HOGENOM" id="CLU_088419_1_0_9"/>
<feature type="domain" description="Cyclodeaminase/cyclohydrolase" evidence="1">
    <location>
        <begin position="7"/>
        <end position="176"/>
    </location>
</feature>
<dbReference type="STRING" id="350688.Clos_0403"/>
<dbReference type="RefSeq" id="WP_012158280.1">
    <property type="nucleotide sequence ID" value="NC_009922.1"/>
</dbReference>
<sequence length="186" mass="20903">MKIADKSIDEFLEDIATKPCTPAGGCVAALCAASSSALMEMVARHTLRNKEASSEVVDFMEEVVHIAASTRKNFLAYMDKDTEAYMKVIDAKDQEGPMEEYHKDSVRVPFEMAREIFRMIDLIRKTTQDGSEILVTDGVAALLMAKVTLNTLVYHIKFNLNYVKDKKFAEHILAQLSLMADEKMPF</sequence>
<organism evidence="2 3">
    <name type="scientific">Alkaliphilus oremlandii (strain OhILAs)</name>
    <name type="common">Clostridium oremlandii (strain OhILAs)</name>
    <dbReference type="NCBI Taxonomy" id="350688"/>
    <lineage>
        <taxon>Bacteria</taxon>
        <taxon>Bacillati</taxon>
        <taxon>Bacillota</taxon>
        <taxon>Clostridia</taxon>
        <taxon>Peptostreptococcales</taxon>
        <taxon>Natronincolaceae</taxon>
        <taxon>Alkaliphilus</taxon>
    </lineage>
</organism>
<evidence type="ECO:0000313" key="3">
    <source>
        <dbReference type="Proteomes" id="UP000000269"/>
    </source>
</evidence>
<protein>
    <submittedName>
        <fullName evidence="2">Formiminotransferase-cyclodeaminase</fullName>
    </submittedName>
</protein>
<dbReference type="InterPro" id="IPR007044">
    <property type="entry name" value="Cyclodeamin/CycHdrlase"/>
</dbReference>
<dbReference type="KEGG" id="aoe:Clos_0403"/>
<dbReference type="EMBL" id="CP000853">
    <property type="protein sequence ID" value="ABW17965.1"/>
    <property type="molecule type" value="Genomic_DNA"/>
</dbReference>
<evidence type="ECO:0000259" key="1">
    <source>
        <dbReference type="Pfam" id="PF04961"/>
    </source>
</evidence>
<keyword evidence="2" id="KW-0808">Transferase</keyword>
<gene>
    <name evidence="2" type="ordered locus">Clos_0403</name>
</gene>
<dbReference type="eggNOG" id="COG3404">
    <property type="taxonomic scope" value="Bacteria"/>
</dbReference>
<dbReference type="AlphaFoldDB" id="A8MLP8"/>
<dbReference type="Proteomes" id="UP000000269">
    <property type="component" value="Chromosome"/>
</dbReference>
<reference evidence="3" key="1">
    <citation type="submission" date="2007-10" db="EMBL/GenBank/DDBJ databases">
        <title>Complete genome of Alkaliphilus oremlandii OhILAs.</title>
        <authorList>
            <person name="Copeland A."/>
            <person name="Lucas S."/>
            <person name="Lapidus A."/>
            <person name="Barry K."/>
            <person name="Detter J.C."/>
            <person name="Glavina del Rio T."/>
            <person name="Hammon N."/>
            <person name="Israni S."/>
            <person name="Dalin E."/>
            <person name="Tice H."/>
            <person name="Pitluck S."/>
            <person name="Chain P."/>
            <person name="Malfatti S."/>
            <person name="Shin M."/>
            <person name="Vergez L."/>
            <person name="Schmutz J."/>
            <person name="Larimer F."/>
            <person name="Land M."/>
            <person name="Hauser L."/>
            <person name="Kyrpides N."/>
            <person name="Mikhailova N."/>
            <person name="Stolz J.F."/>
            <person name="Dawson A."/>
            <person name="Fisher E."/>
            <person name="Crable B."/>
            <person name="Perera E."/>
            <person name="Lisak J."/>
            <person name="Ranganathan M."/>
            <person name="Basu P."/>
            <person name="Richardson P."/>
        </authorList>
    </citation>
    <scope>NUCLEOTIDE SEQUENCE [LARGE SCALE GENOMIC DNA]</scope>
    <source>
        <strain evidence="3">OhILAs</strain>
    </source>
</reference>
<dbReference type="InterPro" id="IPR036178">
    <property type="entry name" value="Formintransfe-cycloase-like_sf"/>
</dbReference>
<dbReference type="GO" id="GO:0016740">
    <property type="term" value="F:transferase activity"/>
    <property type="evidence" value="ECO:0007669"/>
    <property type="project" value="UniProtKB-KW"/>
</dbReference>
<evidence type="ECO:0000313" key="2">
    <source>
        <dbReference type="EMBL" id="ABW17965.1"/>
    </source>
</evidence>